<keyword evidence="8" id="KW-0282">Flagellum</keyword>
<reference evidence="9" key="1">
    <citation type="submission" date="2019-01" db="EMBL/GenBank/DDBJ databases">
        <title>Cytophagaceae bacterium strain CAR-16.</title>
        <authorList>
            <person name="Chen W.-M."/>
        </authorList>
    </citation>
    <scope>NUCLEOTIDE SEQUENCE [LARGE SCALE GENOMIC DNA]</scope>
    <source>
        <strain evidence="9">CHR27</strain>
    </source>
</reference>
<comment type="caution">
    <text evidence="8">The sequence shown here is derived from an EMBL/GenBank/DDBJ whole genome shotgun (WGS) entry which is preliminary data.</text>
</comment>
<keyword evidence="6 7" id="KW-0472">Membrane</keyword>
<dbReference type="PANTHER" id="PTHR30065:SF8">
    <property type="entry name" value="FLAGELLAR BIOSYNTHETIC PROTEIN FLIR"/>
    <property type="match status" value="1"/>
</dbReference>
<accession>A0A4V1N3F3</accession>
<dbReference type="AlphaFoldDB" id="A0A4V1N3F3"/>
<dbReference type="PRINTS" id="PR00953">
    <property type="entry name" value="TYPE3IMRPROT"/>
</dbReference>
<keyword evidence="5 7" id="KW-1133">Transmembrane helix</keyword>
<feature type="transmembrane region" description="Helical" evidence="7">
    <location>
        <begin position="15"/>
        <end position="33"/>
    </location>
</feature>
<evidence type="ECO:0000256" key="4">
    <source>
        <dbReference type="ARBA" id="ARBA00022692"/>
    </source>
</evidence>
<dbReference type="OrthoDB" id="9779817at2"/>
<keyword evidence="3" id="KW-1003">Cell membrane</keyword>
<evidence type="ECO:0000256" key="3">
    <source>
        <dbReference type="ARBA" id="ARBA00022475"/>
    </source>
</evidence>
<name>A0A4V1N3F3_9SPHN</name>
<feature type="transmembrane region" description="Helical" evidence="7">
    <location>
        <begin position="45"/>
        <end position="65"/>
    </location>
</feature>
<feature type="transmembrane region" description="Helical" evidence="7">
    <location>
        <begin position="106"/>
        <end position="128"/>
    </location>
</feature>
<evidence type="ECO:0000313" key="8">
    <source>
        <dbReference type="EMBL" id="RXR28466.1"/>
    </source>
</evidence>
<gene>
    <name evidence="8" type="ORF">EQG66_09955</name>
</gene>
<feature type="transmembrane region" description="Helical" evidence="7">
    <location>
        <begin position="194"/>
        <end position="218"/>
    </location>
</feature>
<comment type="similarity">
    <text evidence="2">Belongs to the FliR/MopE/SpaR family.</text>
</comment>
<feature type="transmembrane region" description="Helical" evidence="7">
    <location>
        <begin position="71"/>
        <end position="94"/>
    </location>
</feature>
<keyword evidence="9" id="KW-1185">Reference proteome</keyword>
<evidence type="ECO:0000256" key="6">
    <source>
        <dbReference type="ARBA" id="ARBA00023136"/>
    </source>
</evidence>
<protein>
    <submittedName>
        <fullName evidence="8">Flagellar biosynthetic protein FliR</fullName>
    </submittedName>
</protein>
<evidence type="ECO:0000256" key="1">
    <source>
        <dbReference type="ARBA" id="ARBA00004651"/>
    </source>
</evidence>
<dbReference type="Pfam" id="PF01311">
    <property type="entry name" value="Bac_export_1"/>
    <property type="match status" value="1"/>
</dbReference>
<dbReference type="Proteomes" id="UP000290958">
    <property type="component" value="Unassembled WGS sequence"/>
</dbReference>
<evidence type="ECO:0000256" key="5">
    <source>
        <dbReference type="ARBA" id="ARBA00022989"/>
    </source>
</evidence>
<keyword evidence="8" id="KW-0969">Cilium</keyword>
<dbReference type="GO" id="GO:0005886">
    <property type="term" value="C:plasma membrane"/>
    <property type="evidence" value="ECO:0007669"/>
    <property type="project" value="UniProtKB-SubCell"/>
</dbReference>
<dbReference type="GO" id="GO:0006605">
    <property type="term" value="P:protein targeting"/>
    <property type="evidence" value="ECO:0007669"/>
    <property type="project" value="InterPro"/>
</dbReference>
<feature type="transmembrane region" description="Helical" evidence="7">
    <location>
        <begin position="160"/>
        <end position="182"/>
    </location>
</feature>
<evidence type="ECO:0000256" key="7">
    <source>
        <dbReference type="SAM" id="Phobius"/>
    </source>
</evidence>
<comment type="subcellular location">
    <subcellularLocation>
        <location evidence="1">Cell membrane</location>
        <topology evidence="1">Multi-pass membrane protein</topology>
    </subcellularLocation>
</comment>
<dbReference type="InterPro" id="IPR002010">
    <property type="entry name" value="T3SS_IM_R"/>
</dbReference>
<evidence type="ECO:0000256" key="2">
    <source>
        <dbReference type="ARBA" id="ARBA00009772"/>
    </source>
</evidence>
<keyword evidence="8" id="KW-0966">Cell projection</keyword>
<sequence length="234" mass="23710">MLMLLPGFSDDAVPGRIRLLIALGLAAGMQGLLSPHMGTAVDAAIEGNAVLAHLLLVELLTGMMLGGVVRLMFLAITIAGAIISLQVGLTTGLVQDPSAGGQVPLLARFISIAALLVCMALGVHHLWIGALVQSYGVFPPGEMAPAADFAQLALKAASGAMALGLGLAAPLVIYGILFNTALGVAARLAPQLQLFFIAQPLAIALGLALLAMTLSVALSGFAQEMAQWAGALAS</sequence>
<dbReference type="EMBL" id="SBKP01000009">
    <property type="protein sequence ID" value="RXR28466.1"/>
    <property type="molecule type" value="Genomic_DNA"/>
</dbReference>
<dbReference type="PANTHER" id="PTHR30065">
    <property type="entry name" value="FLAGELLAR BIOSYNTHETIC PROTEIN FLIR"/>
    <property type="match status" value="1"/>
</dbReference>
<organism evidence="8 9">
    <name type="scientific">Sphingobium fluviale</name>
    <dbReference type="NCBI Taxonomy" id="2506423"/>
    <lineage>
        <taxon>Bacteria</taxon>
        <taxon>Pseudomonadati</taxon>
        <taxon>Pseudomonadota</taxon>
        <taxon>Alphaproteobacteria</taxon>
        <taxon>Sphingomonadales</taxon>
        <taxon>Sphingomonadaceae</taxon>
        <taxon>Sphingobium</taxon>
    </lineage>
</organism>
<proteinExistence type="inferred from homology"/>
<keyword evidence="4 7" id="KW-0812">Transmembrane</keyword>
<evidence type="ECO:0000313" key="9">
    <source>
        <dbReference type="Proteomes" id="UP000290958"/>
    </source>
</evidence>